<evidence type="ECO:0000256" key="1">
    <source>
        <dbReference type="PROSITE-ProRule" id="PRU00169"/>
    </source>
</evidence>
<dbReference type="SUPFAM" id="SSF52172">
    <property type="entry name" value="CheY-like"/>
    <property type="match status" value="1"/>
</dbReference>
<dbReference type="Proteomes" id="UP000032266">
    <property type="component" value="Chromosome"/>
</dbReference>
<keyword evidence="1" id="KW-0597">Phosphoprotein</keyword>
<evidence type="ECO:0000259" key="2">
    <source>
        <dbReference type="PROSITE" id="PS50110"/>
    </source>
</evidence>
<dbReference type="Gene3D" id="3.40.50.2300">
    <property type="match status" value="1"/>
</dbReference>
<organism evidence="3 4">
    <name type="scientific">Gynuella sunshinyii YC6258</name>
    <dbReference type="NCBI Taxonomy" id="1445510"/>
    <lineage>
        <taxon>Bacteria</taxon>
        <taxon>Pseudomonadati</taxon>
        <taxon>Pseudomonadota</taxon>
        <taxon>Gammaproteobacteria</taxon>
        <taxon>Oceanospirillales</taxon>
        <taxon>Saccharospirillaceae</taxon>
        <taxon>Gynuella</taxon>
    </lineage>
</organism>
<accession>A0A0C5V063</accession>
<dbReference type="OrthoDB" id="9800897at2"/>
<dbReference type="InterPro" id="IPR052048">
    <property type="entry name" value="ST_Response_Regulator"/>
</dbReference>
<proteinExistence type="predicted"/>
<dbReference type="GO" id="GO:0003677">
    <property type="term" value="F:DNA binding"/>
    <property type="evidence" value="ECO:0007669"/>
    <property type="project" value="UniProtKB-KW"/>
</dbReference>
<evidence type="ECO:0000313" key="3">
    <source>
        <dbReference type="EMBL" id="AJQ92960.1"/>
    </source>
</evidence>
<dbReference type="Pfam" id="PF00072">
    <property type="entry name" value="Response_reg"/>
    <property type="match status" value="1"/>
</dbReference>
<name>A0A0C5V063_9GAMM</name>
<sequence>MARINILSIDDAAFIRDLIKRTLRGFFPDLGLDEAINGKKAQNLIAKNAYDLILCDWEMPEMNGLQLLTWLREYETRDNLQKTPFIMVTSRGDKENVVQAVEAGVSDYIGKPFSNDQLLKKVLKALSRNHKDYVQELLNGGGKSAAAPQNSGPKGLFKDSAQNLLGAASITPPKPSTGNDSASVLAGHSATEKLVRKQSVVKARTRSGNKGAAQLRVAHNSVAAIIRDINLVEILLQIPRAELVPIVFDQAVVDIQLPDQSEEVARMNCFIVSVSAMEKDMSCDQLLVSLKYVDDDPNKLGFLSKYIAAVR</sequence>
<reference evidence="3 4" key="1">
    <citation type="submission" date="2014-01" db="EMBL/GenBank/DDBJ databases">
        <title>Full genme sequencing of cellulolytic bacterium Gynuella sunshinyii YC6258T gen. nov., sp. nov.</title>
        <authorList>
            <person name="Khan H."/>
            <person name="Chung E.J."/>
            <person name="Chung Y.R."/>
        </authorList>
    </citation>
    <scope>NUCLEOTIDE SEQUENCE [LARGE SCALE GENOMIC DNA]</scope>
    <source>
        <strain evidence="3 4">YC6258</strain>
    </source>
</reference>
<keyword evidence="3" id="KW-0238">DNA-binding</keyword>
<dbReference type="RefSeq" id="WP_044615895.1">
    <property type="nucleotide sequence ID" value="NZ_CP007142.1"/>
</dbReference>
<dbReference type="KEGG" id="gsn:YC6258_00910"/>
<dbReference type="InterPro" id="IPR001789">
    <property type="entry name" value="Sig_transdc_resp-reg_receiver"/>
</dbReference>
<dbReference type="PANTHER" id="PTHR43228:SF1">
    <property type="entry name" value="TWO-COMPONENT RESPONSE REGULATOR ARR22"/>
    <property type="match status" value="1"/>
</dbReference>
<dbReference type="GO" id="GO:0000160">
    <property type="term" value="P:phosphorelay signal transduction system"/>
    <property type="evidence" value="ECO:0007669"/>
    <property type="project" value="InterPro"/>
</dbReference>
<dbReference type="SMART" id="SM00448">
    <property type="entry name" value="REC"/>
    <property type="match status" value="1"/>
</dbReference>
<feature type="domain" description="Response regulatory" evidence="2">
    <location>
        <begin position="5"/>
        <end position="126"/>
    </location>
</feature>
<dbReference type="PANTHER" id="PTHR43228">
    <property type="entry name" value="TWO-COMPONENT RESPONSE REGULATOR"/>
    <property type="match status" value="1"/>
</dbReference>
<evidence type="ECO:0000313" key="4">
    <source>
        <dbReference type="Proteomes" id="UP000032266"/>
    </source>
</evidence>
<dbReference type="STRING" id="1445510.YC6258_00910"/>
<gene>
    <name evidence="3" type="ORF">YC6258_00910</name>
</gene>
<dbReference type="PATRIC" id="fig|1445510.3.peg.892"/>
<dbReference type="EMBL" id="CP007142">
    <property type="protein sequence ID" value="AJQ92960.1"/>
    <property type="molecule type" value="Genomic_DNA"/>
</dbReference>
<dbReference type="HOGENOM" id="CLU_945950_0_0_6"/>
<keyword evidence="4" id="KW-1185">Reference proteome</keyword>
<dbReference type="AlphaFoldDB" id="A0A0C5V063"/>
<dbReference type="InterPro" id="IPR011006">
    <property type="entry name" value="CheY-like_superfamily"/>
</dbReference>
<feature type="modified residue" description="4-aspartylphosphate" evidence="1">
    <location>
        <position position="56"/>
    </location>
</feature>
<protein>
    <submittedName>
        <fullName evidence="3">Response regulator containing CheY-like receiver, AAA-type ATPase, and DNA-binding domain</fullName>
    </submittedName>
</protein>
<dbReference type="PROSITE" id="PS50110">
    <property type="entry name" value="RESPONSE_REGULATORY"/>
    <property type="match status" value="1"/>
</dbReference>